<dbReference type="EMBL" id="JAHLEM010000223">
    <property type="protein sequence ID" value="MBU3866372.1"/>
    <property type="molecule type" value="Genomic_DNA"/>
</dbReference>
<organism evidence="1 2">
    <name type="scientific">Streptomyces niphimycinicus</name>
    <dbReference type="NCBI Taxonomy" id="2842201"/>
    <lineage>
        <taxon>Bacteria</taxon>
        <taxon>Bacillati</taxon>
        <taxon>Actinomycetota</taxon>
        <taxon>Actinomycetes</taxon>
        <taxon>Kitasatosporales</taxon>
        <taxon>Streptomycetaceae</taxon>
        <taxon>Streptomyces</taxon>
    </lineage>
</organism>
<reference evidence="1 2" key="1">
    <citation type="submission" date="2021-06" db="EMBL/GenBank/DDBJ databases">
        <authorList>
            <person name="Pan X."/>
        </authorList>
    </citation>
    <scope>NUCLEOTIDE SEQUENCE [LARGE SCALE GENOMIC DNA]</scope>
    <source>
        <strain evidence="1 2">4503</strain>
    </source>
</reference>
<comment type="caution">
    <text evidence="1">The sequence shown here is derived from an EMBL/GenBank/DDBJ whole genome shotgun (WGS) entry which is preliminary data.</text>
</comment>
<protein>
    <submittedName>
        <fullName evidence="1">Uncharacterized protein</fullName>
    </submittedName>
</protein>
<dbReference type="RefSeq" id="WP_216343414.1">
    <property type="nucleotide sequence ID" value="NZ_JAHLEM010000223.1"/>
</dbReference>
<sequence>MALSLIELDYFMEVRVDSVPEKPVIMRAPSRRAASALRKSRSRSAD</sequence>
<evidence type="ECO:0000313" key="2">
    <source>
        <dbReference type="Proteomes" id="UP000720508"/>
    </source>
</evidence>
<accession>A0ABS6CHK9</accession>
<evidence type="ECO:0000313" key="1">
    <source>
        <dbReference type="EMBL" id="MBU3866372.1"/>
    </source>
</evidence>
<gene>
    <name evidence="1" type="ORF">KN815_20565</name>
</gene>
<dbReference type="Proteomes" id="UP000720508">
    <property type="component" value="Unassembled WGS sequence"/>
</dbReference>
<name>A0ABS6CHK9_9ACTN</name>
<keyword evidence="2" id="KW-1185">Reference proteome</keyword>
<proteinExistence type="predicted"/>